<accession>A0A8J5VC68</accession>
<reference evidence="1" key="2">
    <citation type="submission" date="2021-04" db="EMBL/GenBank/DDBJ databases">
        <title>Genome-wide patterns of bracovirus chromosomal integration into multiple host tissues during parasitism.</title>
        <authorList>
            <person name="Chebbi M.A.C."/>
        </authorList>
    </citation>
    <scope>NUCLEOTIDE SEQUENCE</scope>
    <source>
        <tissue evidence="1">Whole body</tissue>
    </source>
</reference>
<comment type="caution">
    <text evidence="1">The sequence shown here is derived from an EMBL/GenBank/DDBJ whole genome shotgun (WGS) entry which is preliminary data.</text>
</comment>
<evidence type="ECO:0000313" key="1">
    <source>
        <dbReference type="EMBL" id="KAG8040384.1"/>
    </source>
</evidence>
<dbReference type="AlphaFoldDB" id="A0A8J5VC68"/>
<dbReference type="Proteomes" id="UP000729913">
    <property type="component" value="Unassembled WGS sequence"/>
</dbReference>
<reference evidence="1" key="1">
    <citation type="submission" date="2020-03" db="EMBL/GenBank/DDBJ databases">
        <authorList>
            <person name="Chebbi M.A."/>
            <person name="Drezen J.M."/>
        </authorList>
    </citation>
    <scope>NUCLEOTIDE SEQUENCE</scope>
    <source>
        <tissue evidence="1">Whole body</tissue>
    </source>
</reference>
<evidence type="ECO:0000313" key="2">
    <source>
        <dbReference type="Proteomes" id="UP000729913"/>
    </source>
</evidence>
<gene>
    <name evidence="1" type="ORF">G9C98_000955</name>
</gene>
<keyword evidence="2" id="KW-1185">Reference proteome</keyword>
<name>A0A8J5VC68_9HYME</name>
<dbReference type="EMBL" id="JAAOIC020000023">
    <property type="protein sequence ID" value="KAG8040384.1"/>
    <property type="molecule type" value="Genomic_DNA"/>
</dbReference>
<sequence length="64" mass="7667">METERVEPKMYFLRNVHNPETNYTKKLYFNSKNQENSRANIVYFGRNYFSSGSERLIRAVASLR</sequence>
<organism evidence="1 2">
    <name type="scientific">Cotesia typhae</name>
    <dbReference type="NCBI Taxonomy" id="2053667"/>
    <lineage>
        <taxon>Eukaryota</taxon>
        <taxon>Metazoa</taxon>
        <taxon>Ecdysozoa</taxon>
        <taxon>Arthropoda</taxon>
        <taxon>Hexapoda</taxon>
        <taxon>Insecta</taxon>
        <taxon>Pterygota</taxon>
        <taxon>Neoptera</taxon>
        <taxon>Endopterygota</taxon>
        <taxon>Hymenoptera</taxon>
        <taxon>Apocrita</taxon>
        <taxon>Ichneumonoidea</taxon>
        <taxon>Braconidae</taxon>
        <taxon>Microgastrinae</taxon>
        <taxon>Cotesia</taxon>
    </lineage>
</organism>
<protein>
    <submittedName>
        <fullName evidence="1">Uncharacterized protein</fullName>
    </submittedName>
</protein>
<proteinExistence type="predicted"/>